<dbReference type="InterPro" id="IPR029526">
    <property type="entry name" value="PGBD"/>
</dbReference>
<evidence type="ECO:0000259" key="2">
    <source>
        <dbReference type="Pfam" id="PF13843"/>
    </source>
</evidence>
<feature type="compositionally biased region" description="Low complexity" evidence="1">
    <location>
        <begin position="78"/>
        <end position="89"/>
    </location>
</feature>
<feature type="region of interest" description="Disordered" evidence="1">
    <location>
        <begin position="25"/>
        <end position="89"/>
    </location>
</feature>
<dbReference type="STRING" id="50429.A0A2B4S3M7"/>
<protein>
    <recommendedName>
        <fullName evidence="2">PiggyBac transposable element-derived protein domain-containing protein</fullName>
    </recommendedName>
</protein>
<dbReference type="Proteomes" id="UP000225706">
    <property type="component" value="Unassembled WGS sequence"/>
</dbReference>
<evidence type="ECO:0000313" key="4">
    <source>
        <dbReference type="Proteomes" id="UP000225706"/>
    </source>
</evidence>
<feature type="domain" description="PiggyBac transposable element-derived protein" evidence="2">
    <location>
        <begin position="168"/>
        <end position="227"/>
    </location>
</feature>
<proteinExistence type="predicted"/>
<dbReference type="AlphaFoldDB" id="A0A2B4S3M7"/>
<gene>
    <name evidence="3" type="ORF">AWC38_SpisGene11802</name>
</gene>
<feature type="compositionally biased region" description="Acidic residues" evidence="1">
    <location>
        <begin position="54"/>
        <end position="69"/>
    </location>
</feature>
<sequence length="266" mass="28821">MASAAKRPRSANYSVEQDLEIIFAGDEDHLGMSSDEESEIDRELDYQSGISSSEEQDQEEFETEEEEGMGLDSSVDVPEATAPGGSAASAAVPNPVAAPALPPVVVPAPAAFPAASAAVPGPAHVPVACCHTARAPAPPLLYVVMPVAVPNVEVVVVTIVMVQMQLLIQVLGSVEKYWSKKSLYNGLWARSIMPRLRFKTLMALLHVVDPATEVQGENLREVESFVNVDREHQVNSPDDEALHRPKDYSLVSFWAEMVRQLCGFKE</sequence>
<keyword evidence="4" id="KW-1185">Reference proteome</keyword>
<evidence type="ECO:0000256" key="1">
    <source>
        <dbReference type="SAM" id="MobiDB-lite"/>
    </source>
</evidence>
<evidence type="ECO:0000313" key="3">
    <source>
        <dbReference type="EMBL" id="PFX23649.1"/>
    </source>
</evidence>
<dbReference type="EMBL" id="LSMT01000201">
    <property type="protein sequence ID" value="PFX23649.1"/>
    <property type="molecule type" value="Genomic_DNA"/>
</dbReference>
<organism evidence="3 4">
    <name type="scientific">Stylophora pistillata</name>
    <name type="common">Smooth cauliflower coral</name>
    <dbReference type="NCBI Taxonomy" id="50429"/>
    <lineage>
        <taxon>Eukaryota</taxon>
        <taxon>Metazoa</taxon>
        <taxon>Cnidaria</taxon>
        <taxon>Anthozoa</taxon>
        <taxon>Hexacorallia</taxon>
        <taxon>Scleractinia</taxon>
        <taxon>Astrocoeniina</taxon>
        <taxon>Pocilloporidae</taxon>
        <taxon>Stylophora</taxon>
    </lineage>
</organism>
<dbReference type="Pfam" id="PF13843">
    <property type="entry name" value="DDE_Tnp_1_7"/>
    <property type="match status" value="1"/>
</dbReference>
<accession>A0A2B4S3M7</accession>
<name>A0A2B4S3M7_STYPI</name>
<comment type="caution">
    <text evidence="3">The sequence shown here is derived from an EMBL/GenBank/DDBJ whole genome shotgun (WGS) entry which is preliminary data.</text>
</comment>
<reference evidence="4" key="1">
    <citation type="journal article" date="2017" name="bioRxiv">
        <title>Comparative analysis of the genomes of Stylophora pistillata and Acropora digitifera provides evidence for extensive differences between species of corals.</title>
        <authorList>
            <person name="Voolstra C.R."/>
            <person name="Li Y."/>
            <person name="Liew Y.J."/>
            <person name="Baumgarten S."/>
            <person name="Zoccola D."/>
            <person name="Flot J.-F."/>
            <person name="Tambutte S."/>
            <person name="Allemand D."/>
            <person name="Aranda M."/>
        </authorList>
    </citation>
    <scope>NUCLEOTIDE SEQUENCE [LARGE SCALE GENOMIC DNA]</scope>
</reference>